<keyword evidence="2" id="KW-1185">Reference proteome</keyword>
<accession>A0ACB9RXM1</accession>
<comment type="caution">
    <text evidence="1">The sequence shown here is derived from an EMBL/GenBank/DDBJ whole genome shotgun (WGS) entry which is preliminary data.</text>
</comment>
<organism evidence="1 2">
    <name type="scientific">Melastoma candidum</name>
    <dbReference type="NCBI Taxonomy" id="119954"/>
    <lineage>
        <taxon>Eukaryota</taxon>
        <taxon>Viridiplantae</taxon>
        <taxon>Streptophyta</taxon>
        <taxon>Embryophyta</taxon>
        <taxon>Tracheophyta</taxon>
        <taxon>Spermatophyta</taxon>
        <taxon>Magnoliopsida</taxon>
        <taxon>eudicotyledons</taxon>
        <taxon>Gunneridae</taxon>
        <taxon>Pentapetalae</taxon>
        <taxon>rosids</taxon>
        <taxon>malvids</taxon>
        <taxon>Myrtales</taxon>
        <taxon>Melastomataceae</taxon>
        <taxon>Melastomatoideae</taxon>
        <taxon>Melastomateae</taxon>
        <taxon>Melastoma</taxon>
    </lineage>
</organism>
<proteinExistence type="predicted"/>
<reference evidence="2" key="1">
    <citation type="journal article" date="2023" name="Front. Plant Sci.">
        <title>Chromosomal-level genome assembly of Melastoma candidum provides insights into trichome evolution.</title>
        <authorList>
            <person name="Zhong Y."/>
            <person name="Wu W."/>
            <person name="Sun C."/>
            <person name="Zou P."/>
            <person name="Liu Y."/>
            <person name="Dai S."/>
            <person name="Zhou R."/>
        </authorList>
    </citation>
    <scope>NUCLEOTIDE SEQUENCE [LARGE SCALE GENOMIC DNA]</scope>
</reference>
<dbReference type="EMBL" id="CM042882">
    <property type="protein sequence ID" value="KAI4383757.1"/>
    <property type="molecule type" value="Genomic_DNA"/>
</dbReference>
<evidence type="ECO:0000313" key="2">
    <source>
        <dbReference type="Proteomes" id="UP001057402"/>
    </source>
</evidence>
<name>A0ACB9RXM1_9MYRT</name>
<dbReference type="Proteomes" id="UP001057402">
    <property type="component" value="Chromosome 3"/>
</dbReference>
<evidence type="ECO:0000313" key="1">
    <source>
        <dbReference type="EMBL" id="KAI4383757.1"/>
    </source>
</evidence>
<protein>
    <submittedName>
        <fullName evidence="1">Uncharacterized protein</fullName>
    </submittedName>
</protein>
<sequence length="349" mass="38060">MCLSPPMPLLTTRLQPLLREVAFQEPRELDAGTRSTKNASATPLLVLLNALRLVGLTASLAKLFAVCNLLCSFFPVTYAQPTIEKCAVGAHCNKPGTICQDPRFIGGDGITFYFHGKKDRDFCIVTDPNLHINAHFIGLRNHRMKRDFTWVQSLGILFGNHKLFIGAQKTETWDDVNDRLSLSFDGEPISIPQVEGAEWTDESSDTLSITRLRGANAVLVDAPGVLQMKAIVVPITQEDSLIHNYGITQEDCFAHLDMSFKFYSLSPGVSGVLGQTYAANYISRANMGMSVPVLGGEREFSSSDLFTADCSASRFLGEQSAPHNSGANYEDDVLSCASGMGGRGVVCKR</sequence>
<gene>
    <name evidence="1" type="ORF">MLD38_009559</name>
</gene>